<evidence type="ECO:0000256" key="6">
    <source>
        <dbReference type="SAM" id="MobiDB-lite"/>
    </source>
</evidence>
<feature type="transmembrane region" description="Helical" evidence="7">
    <location>
        <begin position="179"/>
        <end position="199"/>
    </location>
</feature>
<evidence type="ECO:0000256" key="5">
    <source>
        <dbReference type="ARBA" id="ARBA00023136"/>
    </source>
</evidence>
<dbReference type="PANTHER" id="PTHR23519">
    <property type="entry name" value="AUTOPHAGY-RELATED PROTEIN 22"/>
    <property type="match status" value="1"/>
</dbReference>
<evidence type="ECO:0000256" key="7">
    <source>
        <dbReference type="SAM" id="Phobius"/>
    </source>
</evidence>
<feature type="compositionally biased region" description="Basic and acidic residues" evidence="6">
    <location>
        <begin position="9"/>
        <end position="21"/>
    </location>
</feature>
<gene>
    <name evidence="9" type="ORF">FJQ54_02070</name>
</gene>
<feature type="transmembrane region" description="Helical" evidence="7">
    <location>
        <begin position="443"/>
        <end position="464"/>
    </location>
</feature>
<feature type="transmembrane region" description="Helical" evidence="7">
    <location>
        <begin position="86"/>
        <end position="106"/>
    </location>
</feature>
<feature type="transmembrane region" description="Helical" evidence="7">
    <location>
        <begin position="219"/>
        <end position="239"/>
    </location>
</feature>
<name>A0A501XTA9_9SPHN</name>
<dbReference type="InterPro" id="IPR050495">
    <property type="entry name" value="ATG22/LtaA_families"/>
</dbReference>
<evidence type="ECO:0000313" key="9">
    <source>
        <dbReference type="EMBL" id="TPE63669.1"/>
    </source>
</evidence>
<comment type="caution">
    <text evidence="9">The sequence shown here is derived from an EMBL/GenBank/DDBJ whole genome shotgun (WGS) entry which is preliminary data.</text>
</comment>
<evidence type="ECO:0000256" key="4">
    <source>
        <dbReference type="ARBA" id="ARBA00022989"/>
    </source>
</evidence>
<feature type="domain" description="Major facilitator superfamily (MFS) profile" evidence="8">
    <location>
        <begin position="47"/>
        <end position="470"/>
    </location>
</feature>
<protein>
    <recommendedName>
        <fullName evidence="8">Major facilitator superfamily (MFS) profile domain-containing protein</fullName>
    </recommendedName>
</protein>
<proteinExistence type="predicted"/>
<dbReference type="Proteomes" id="UP000319897">
    <property type="component" value="Unassembled WGS sequence"/>
</dbReference>
<comment type="subcellular location">
    <subcellularLocation>
        <location evidence="1">Endomembrane system</location>
        <topology evidence="1">Multi-pass membrane protein</topology>
    </subcellularLocation>
</comment>
<dbReference type="InterPro" id="IPR020846">
    <property type="entry name" value="MFS_dom"/>
</dbReference>
<evidence type="ECO:0000256" key="3">
    <source>
        <dbReference type="ARBA" id="ARBA00022692"/>
    </source>
</evidence>
<reference evidence="9 10" key="1">
    <citation type="submission" date="2019-06" db="EMBL/GenBank/DDBJ databases">
        <authorList>
            <person name="Lee I."/>
            <person name="Jang G.I."/>
            <person name="Hwang C.Y."/>
        </authorList>
    </citation>
    <scope>NUCLEOTIDE SEQUENCE [LARGE SCALE GENOMIC DNA]</scope>
    <source>
        <strain evidence="9 10">PAMC 28131</strain>
    </source>
</reference>
<sequence length="472" mass="48771">MAAARPCRSHGEPARRPVDRRRGWRAGALGGGCAKDDALARLTRQEAAWSLTEAANEPYFNLVQRYVFAPYFAGTLATSQAQGASIWGYALGLSGLAIAILAPVLGSIADSGARLKPWLAGAGALAFAASLALWFAAPGTALIPVAFTVILGMVAVELMTQFSNAFLPVAARPAQMGLLSGLSFGISQIAGMVVLLIVLALASATPGWLAAVPHGVDRIAGPIAAVSVLLFLSPFLIVARDRVATQRPSVRQGLDDLKATLREAWADRNMRLFLIARMVSADGMAIIFGFGAVLAAAMFGWKADTLARFGLVITSFGVIGGFSGGFIDGRIGSKKLTLLGLALMAFGAASVMLTDGSRLFGIETGVPLGAPLSTPQEWGVMVGGAFIAAGAAFSIAGMRTMMAMLAPPANVAAYFGLFAFVGKATAFVGPTLVGLMVTLTGSIRPGIALAILFLGIAGLSLSFVRSPIRQVD</sequence>
<feature type="transmembrane region" description="Helical" evidence="7">
    <location>
        <begin position="307"/>
        <end position="327"/>
    </location>
</feature>
<keyword evidence="2" id="KW-0813">Transport</keyword>
<feature type="transmembrane region" description="Helical" evidence="7">
    <location>
        <begin position="336"/>
        <end position="353"/>
    </location>
</feature>
<dbReference type="InterPro" id="IPR024671">
    <property type="entry name" value="Atg22-like"/>
</dbReference>
<keyword evidence="4 7" id="KW-1133">Transmembrane helix</keyword>
<dbReference type="EMBL" id="VFSU01000011">
    <property type="protein sequence ID" value="TPE63669.1"/>
    <property type="molecule type" value="Genomic_DNA"/>
</dbReference>
<dbReference type="AlphaFoldDB" id="A0A501XTA9"/>
<feature type="transmembrane region" description="Helical" evidence="7">
    <location>
        <begin position="378"/>
        <end position="399"/>
    </location>
</feature>
<accession>A0A501XTA9</accession>
<evidence type="ECO:0000256" key="2">
    <source>
        <dbReference type="ARBA" id="ARBA00022448"/>
    </source>
</evidence>
<feature type="transmembrane region" description="Helical" evidence="7">
    <location>
        <begin position="143"/>
        <end position="167"/>
    </location>
</feature>
<dbReference type="InterPro" id="IPR036259">
    <property type="entry name" value="MFS_trans_sf"/>
</dbReference>
<evidence type="ECO:0000313" key="10">
    <source>
        <dbReference type="Proteomes" id="UP000319897"/>
    </source>
</evidence>
<evidence type="ECO:0000259" key="8">
    <source>
        <dbReference type="PROSITE" id="PS50850"/>
    </source>
</evidence>
<dbReference type="Pfam" id="PF11700">
    <property type="entry name" value="ATG22"/>
    <property type="match status" value="2"/>
</dbReference>
<dbReference type="Gene3D" id="1.20.1250.20">
    <property type="entry name" value="MFS general substrate transporter like domains"/>
    <property type="match status" value="1"/>
</dbReference>
<evidence type="ECO:0000256" key="1">
    <source>
        <dbReference type="ARBA" id="ARBA00004127"/>
    </source>
</evidence>
<feature type="transmembrane region" description="Helical" evidence="7">
    <location>
        <begin position="278"/>
        <end position="301"/>
    </location>
</feature>
<feature type="region of interest" description="Disordered" evidence="6">
    <location>
        <begin position="1"/>
        <end position="21"/>
    </location>
</feature>
<keyword evidence="5 7" id="KW-0472">Membrane</keyword>
<dbReference type="OrthoDB" id="9768783at2"/>
<keyword evidence="3 7" id="KW-0812">Transmembrane</keyword>
<dbReference type="GO" id="GO:0022857">
    <property type="term" value="F:transmembrane transporter activity"/>
    <property type="evidence" value="ECO:0007669"/>
    <property type="project" value="InterPro"/>
</dbReference>
<dbReference type="PANTHER" id="PTHR23519:SF1">
    <property type="entry name" value="AUTOPHAGY-RELATED PROTEIN 22"/>
    <property type="match status" value="1"/>
</dbReference>
<organism evidence="9 10">
    <name type="scientific">Sandaracinobacter neustonicus</name>
    <dbReference type="NCBI Taxonomy" id="1715348"/>
    <lineage>
        <taxon>Bacteria</taxon>
        <taxon>Pseudomonadati</taxon>
        <taxon>Pseudomonadota</taxon>
        <taxon>Alphaproteobacteria</taxon>
        <taxon>Sphingomonadales</taxon>
        <taxon>Sphingosinicellaceae</taxon>
        <taxon>Sandaracinobacter</taxon>
    </lineage>
</organism>
<dbReference type="SUPFAM" id="SSF103473">
    <property type="entry name" value="MFS general substrate transporter"/>
    <property type="match status" value="1"/>
</dbReference>
<keyword evidence="10" id="KW-1185">Reference proteome</keyword>
<feature type="transmembrane region" description="Helical" evidence="7">
    <location>
        <begin position="411"/>
        <end position="437"/>
    </location>
</feature>
<dbReference type="PROSITE" id="PS50850">
    <property type="entry name" value="MFS"/>
    <property type="match status" value="1"/>
</dbReference>
<dbReference type="GO" id="GO:0012505">
    <property type="term" value="C:endomembrane system"/>
    <property type="evidence" value="ECO:0007669"/>
    <property type="project" value="UniProtKB-SubCell"/>
</dbReference>